<dbReference type="SUPFAM" id="SSF110087">
    <property type="entry name" value="DR1885-like metal-binding protein"/>
    <property type="match status" value="1"/>
</dbReference>
<dbReference type="AlphaFoldDB" id="A0A2R4T5H1"/>
<dbReference type="PANTHER" id="PTHR36302">
    <property type="entry name" value="BLR7088 PROTEIN"/>
    <property type="match status" value="1"/>
</dbReference>
<proteinExistence type="predicted"/>
<accession>A0A2R4T5H1</accession>
<name>A0A2R4T5H1_9ACTN</name>
<evidence type="ECO:0000313" key="2">
    <source>
        <dbReference type="Proteomes" id="UP000244201"/>
    </source>
</evidence>
<dbReference type="OrthoDB" id="4328980at2"/>
<protein>
    <recommendedName>
        <fullName evidence="3">Copper chaperone PCu(A)C</fullName>
    </recommendedName>
</protein>
<dbReference type="PANTHER" id="PTHR36302:SF1">
    <property type="entry name" value="COPPER CHAPERONE PCU(A)C"/>
    <property type="match status" value="1"/>
</dbReference>
<dbReference type="GeneID" id="55657879"/>
<dbReference type="InterPro" id="IPR007410">
    <property type="entry name" value="LpqE-like"/>
</dbReference>
<dbReference type="InterPro" id="IPR058248">
    <property type="entry name" value="Lxx211020-like"/>
</dbReference>
<evidence type="ECO:0000313" key="1">
    <source>
        <dbReference type="EMBL" id="AVZ74399.1"/>
    </source>
</evidence>
<organism evidence="1 2">
    <name type="scientific">Streptomyces lunaelactis</name>
    <dbReference type="NCBI Taxonomy" id="1535768"/>
    <lineage>
        <taxon>Bacteria</taxon>
        <taxon>Bacillati</taxon>
        <taxon>Actinomycetota</taxon>
        <taxon>Actinomycetes</taxon>
        <taxon>Kitasatosporales</taxon>
        <taxon>Streptomycetaceae</taxon>
        <taxon>Streptomyces</taxon>
    </lineage>
</organism>
<reference evidence="1 2" key="1">
    <citation type="submission" date="2018-01" db="EMBL/GenBank/DDBJ databases">
        <title>Complete genome sequence of Streptomyces lunaelactis MM109T, a Ferroverdin A producer isolated from cave moonmilk deposits.</title>
        <authorList>
            <person name="Naome A."/>
            <person name="Martinet L."/>
            <person name="Maciejewska M."/>
            <person name="Anderssen S."/>
            <person name="Adam D."/>
            <person name="Tenconi E."/>
            <person name="Deflandre B."/>
            <person name="Arguelles-Arias A."/>
            <person name="Calusinska M."/>
            <person name="Copieters W."/>
            <person name="Karim L."/>
            <person name="Hanikenne M."/>
            <person name="Baurain D."/>
            <person name="van Wezel G."/>
            <person name="Smargiasso N."/>
            <person name="de Pauw E."/>
            <person name="Delfosse P."/>
            <person name="Rigali S."/>
        </authorList>
    </citation>
    <scope>NUCLEOTIDE SEQUENCE [LARGE SCALE GENOMIC DNA]</scope>
    <source>
        <strain evidence="1 2">MM109</strain>
    </source>
</reference>
<dbReference type="KEGG" id="slk:SLUN_21755"/>
<dbReference type="Gene3D" id="2.60.40.1890">
    <property type="entry name" value="PCu(A)C copper chaperone"/>
    <property type="match status" value="1"/>
</dbReference>
<dbReference type="Pfam" id="PF04314">
    <property type="entry name" value="PCuAC"/>
    <property type="match status" value="1"/>
</dbReference>
<keyword evidence="2" id="KW-1185">Reference proteome</keyword>
<dbReference type="Proteomes" id="UP000244201">
    <property type="component" value="Chromosome"/>
</dbReference>
<evidence type="ECO:0008006" key="3">
    <source>
        <dbReference type="Google" id="ProtNLM"/>
    </source>
</evidence>
<dbReference type="EMBL" id="CP026304">
    <property type="protein sequence ID" value="AVZ74399.1"/>
    <property type="molecule type" value="Genomic_DNA"/>
</dbReference>
<sequence>MTDSTHRSAGIRRSVTALARAALAPVAASALALGGLTAWTAVGAAGSPPRLDVIAARLLLPFNDNEVTAAVFRIRNTGDADDELTGVTSPVMGSAMLTGDSPAREGAARMRMVDAATVPGRGELAMSPYGLDVMVEVREPLREGQEIPFVLHFRDSERIRTMAVVVRPGDWTS</sequence>
<dbReference type="InterPro" id="IPR036182">
    <property type="entry name" value="PCuAC_sf"/>
</dbReference>
<gene>
    <name evidence="1" type="ORF">SLUN_21755</name>
</gene>
<dbReference type="RefSeq" id="WP_108150816.1">
    <property type="nucleotide sequence ID" value="NZ_CP026304.1"/>
</dbReference>